<dbReference type="GO" id="GO:0016491">
    <property type="term" value="F:oxidoreductase activity"/>
    <property type="evidence" value="ECO:0007669"/>
    <property type="project" value="UniProtKB-KW"/>
</dbReference>
<dbReference type="Proteomes" id="UP000557392">
    <property type="component" value="Unassembled WGS sequence"/>
</dbReference>
<feature type="domain" description="FAD dependent oxidoreductase" evidence="2">
    <location>
        <begin position="4"/>
        <end position="384"/>
    </location>
</feature>
<dbReference type="InterPro" id="IPR036188">
    <property type="entry name" value="FAD/NAD-bd_sf"/>
</dbReference>
<dbReference type="EC" id="1.4.99.-" evidence="3"/>
<dbReference type="Gene3D" id="3.30.9.10">
    <property type="entry name" value="D-Amino Acid Oxidase, subunit A, domain 2"/>
    <property type="match status" value="1"/>
</dbReference>
<gene>
    <name evidence="3" type="ORF">GGR46_000147</name>
</gene>
<evidence type="ECO:0000259" key="2">
    <source>
        <dbReference type="Pfam" id="PF01266"/>
    </source>
</evidence>
<dbReference type="PANTHER" id="PTHR13847">
    <property type="entry name" value="SARCOSINE DEHYDROGENASE-RELATED"/>
    <property type="match status" value="1"/>
</dbReference>
<dbReference type="Gene3D" id="3.50.50.60">
    <property type="entry name" value="FAD/NAD(P)-binding domain"/>
    <property type="match status" value="2"/>
</dbReference>
<evidence type="ECO:0000256" key="1">
    <source>
        <dbReference type="ARBA" id="ARBA00023002"/>
    </source>
</evidence>
<dbReference type="EMBL" id="JACIEH010000001">
    <property type="protein sequence ID" value="MBB4096614.1"/>
    <property type="molecule type" value="Genomic_DNA"/>
</dbReference>
<keyword evidence="1 3" id="KW-0560">Oxidoreductase</keyword>
<evidence type="ECO:0000313" key="4">
    <source>
        <dbReference type="Proteomes" id="UP000557392"/>
    </source>
</evidence>
<dbReference type="GO" id="GO:0005737">
    <property type="term" value="C:cytoplasm"/>
    <property type="evidence" value="ECO:0007669"/>
    <property type="project" value="TreeGrafter"/>
</dbReference>
<sequence>MKSITIIGGGIVGLSCASALLRAGHRVVVLEASHARNAASWGNAGHIATEQVAPLASIASLKSAWRRRFAAGGALDLPLTAIGEWLPFAIRFMSAARPSRFEAGSAALRALLGEAIPAWQRAPWASPDLVKADGHLVAWETDASAAAGKRSWTGSDTGTARLHDAGSQDLAALRALSRAPIAGAVQFEGTGQVTDLDRLAQALEEEILALGGVIVHEPGALTVRDGKAEVPGHDGDLVLVAAGARSRALVEPAGHRAPIIAERGYHIRAQVQDWPIPVPVVFEDRSMIVTPYGDTVQAASFVELGEIDAPADPRKWERLEAHVAELGLPMQGPYTRWMGARPTLPDYLPAIGRSRRASNLLYAFGHQHLGLTLAPITAELVTALAGEAEPHIDITPFDLERFGGKGGRK</sequence>
<organism evidence="3 4">
    <name type="scientific">Sphingomonas kyeonggiensis</name>
    <dbReference type="NCBI Taxonomy" id="1268553"/>
    <lineage>
        <taxon>Bacteria</taxon>
        <taxon>Pseudomonadati</taxon>
        <taxon>Pseudomonadota</taxon>
        <taxon>Alphaproteobacteria</taxon>
        <taxon>Sphingomonadales</taxon>
        <taxon>Sphingomonadaceae</taxon>
        <taxon>Sphingomonas</taxon>
    </lineage>
</organism>
<comment type="caution">
    <text evidence="3">The sequence shown here is derived from an EMBL/GenBank/DDBJ whole genome shotgun (WGS) entry which is preliminary data.</text>
</comment>
<dbReference type="Pfam" id="PF01266">
    <property type="entry name" value="DAO"/>
    <property type="match status" value="1"/>
</dbReference>
<dbReference type="PROSITE" id="PS51257">
    <property type="entry name" value="PROKAR_LIPOPROTEIN"/>
    <property type="match status" value="1"/>
</dbReference>
<protein>
    <submittedName>
        <fullName evidence="3">D-amino-acid dehydrogenase</fullName>
        <ecNumber evidence="3">1.4.99.-</ecNumber>
    </submittedName>
</protein>
<dbReference type="RefSeq" id="WP_343057913.1">
    <property type="nucleotide sequence ID" value="NZ_JACIEH010000001.1"/>
</dbReference>
<dbReference type="PANTHER" id="PTHR13847:SF289">
    <property type="entry name" value="GLYCINE OXIDASE"/>
    <property type="match status" value="1"/>
</dbReference>
<name>A0A7W6JNF0_9SPHN</name>
<dbReference type="SUPFAM" id="SSF51971">
    <property type="entry name" value="Nucleotide-binding domain"/>
    <property type="match status" value="1"/>
</dbReference>
<reference evidence="3 4" key="1">
    <citation type="submission" date="2020-08" db="EMBL/GenBank/DDBJ databases">
        <title>Genomic Encyclopedia of Type Strains, Phase IV (KMG-IV): sequencing the most valuable type-strain genomes for metagenomic binning, comparative biology and taxonomic classification.</title>
        <authorList>
            <person name="Goeker M."/>
        </authorList>
    </citation>
    <scope>NUCLEOTIDE SEQUENCE [LARGE SCALE GENOMIC DNA]</scope>
    <source>
        <strain evidence="3 4">DSM 101806</strain>
    </source>
</reference>
<evidence type="ECO:0000313" key="3">
    <source>
        <dbReference type="EMBL" id="MBB4096614.1"/>
    </source>
</evidence>
<keyword evidence="4" id="KW-1185">Reference proteome</keyword>
<dbReference type="InterPro" id="IPR006076">
    <property type="entry name" value="FAD-dep_OxRdtase"/>
</dbReference>
<dbReference type="AlphaFoldDB" id="A0A7W6JNF0"/>
<dbReference type="SUPFAM" id="SSF54373">
    <property type="entry name" value="FAD-linked reductases, C-terminal domain"/>
    <property type="match status" value="1"/>
</dbReference>
<accession>A0A7W6JNF0</accession>
<proteinExistence type="predicted"/>